<sequence>MRRARSKPPRPPLFCLPSTIPHSHDTQLLKQRTSRQRILESMDKFWSPVQSTDEY</sequence>
<evidence type="ECO:0000256" key="1">
    <source>
        <dbReference type="SAM" id="MobiDB-lite"/>
    </source>
</evidence>
<protein>
    <submittedName>
        <fullName evidence="2">Uncharacterized protein</fullName>
    </submittedName>
</protein>
<comment type="caution">
    <text evidence="2">The sequence shown here is derived from an EMBL/GenBank/DDBJ whole genome shotgun (WGS) entry which is preliminary data.</text>
</comment>
<organism evidence="2 3">
    <name type="scientific">Portunus trituberculatus</name>
    <name type="common">Swimming crab</name>
    <name type="synonym">Neptunus trituberculatus</name>
    <dbReference type="NCBI Taxonomy" id="210409"/>
    <lineage>
        <taxon>Eukaryota</taxon>
        <taxon>Metazoa</taxon>
        <taxon>Ecdysozoa</taxon>
        <taxon>Arthropoda</taxon>
        <taxon>Crustacea</taxon>
        <taxon>Multicrustacea</taxon>
        <taxon>Malacostraca</taxon>
        <taxon>Eumalacostraca</taxon>
        <taxon>Eucarida</taxon>
        <taxon>Decapoda</taxon>
        <taxon>Pleocyemata</taxon>
        <taxon>Brachyura</taxon>
        <taxon>Eubrachyura</taxon>
        <taxon>Portunoidea</taxon>
        <taxon>Portunidae</taxon>
        <taxon>Portuninae</taxon>
        <taxon>Portunus</taxon>
    </lineage>
</organism>
<gene>
    <name evidence="2" type="ORF">E2C01_068299</name>
</gene>
<dbReference type="Proteomes" id="UP000324222">
    <property type="component" value="Unassembled WGS sequence"/>
</dbReference>
<evidence type="ECO:0000313" key="3">
    <source>
        <dbReference type="Proteomes" id="UP000324222"/>
    </source>
</evidence>
<evidence type="ECO:0000313" key="2">
    <source>
        <dbReference type="EMBL" id="MPC73956.1"/>
    </source>
</evidence>
<keyword evidence="3" id="KW-1185">Reference proteome</keyword>
<reference evidence="2 3" key="1">
    <citation type="submission" date="2019-05" db="EMBL/GenBank/DDBJ databases">
        <title>Another draft genome of Portunus trituberculatus and its Hox gene families provides insights of decapod evolution.</title>
        <authorList>
            <person name="Jeong J.-H."/>
            <person name="Song I."/>
            <person name="Kim S."/>
            <person name="Choi T."/>
            <person name="Kim D."/>
            <person name="Ryu S."/>
            <person name="Kim W."/>
        </authorList>
    </citation>
    <scope>NUCLEOTIDE SEQUENCE [LARGE SCALE GENOMIC DNA]</scope>
    <source>
        <tissue evidence="2">Muscle</tissue>
    </source>
</reference>
<proteinExistence type="predicted"/>
<dbReference type="AlphaFoldDB" id="A0A5B7HW46"/>
<dbReference type="EMBL" id="VSRR010037915">
    <property type="protein sequence ID" value="MPC73956.1"/>
    <property type="molecule type" value="Genomic_DNA"/>
</dbReference>
<feature type="region of interest" description="Disordered" evidence="1">
    <location>
        <begin position="1"/>
        <end position="27"/>
    </location>
</feature>
<name>A0A5B7HW46_PORTR</name>
<accession>A0A5B7HW46</accession>